<accession>A0A8H2K8Z2</accession>
<evidence type="ECO:0000313" key="2">
    <source>
        <dbReference type="EMBL" id="TQO21093.1"/>
    </source>
</evidence>
<comment type="caution">
    <text evidence="2">The sequence shown here is derived from an EMBL/GenBank/DDBJ whole genome shotgun (WGS) entry which is preliminary data.</text>
</comment>
<dbReference type="Proteomes" id="UP000316560">
    <property type="component" value="Unassembled WGS sequence"/>
</dbReference>
<proteinExistence type="predicted"/>
<reference evidence="2 3" key="1">
    <citation type="submission" date="2019-06" db="EMBL/GenBank/DDBJ databases">
        <title>Sequencing the genomes of 1000 actinobacteria strains.</title>
        <authorList>
            <person name="Klenk H.-P."/>
        </authorList>
    </citation>
    <scope>NUCLEOTIDE SEQUENCE [LARGE SCALE GENOMIC DNA]</scope>
    <source>
        <strain evidence="2 3">DSM 21947</strain>
    </source>
</reference>
<keyword evidence="1" id="KW-1133">Transmembrane helix</keyword>
<name>A0A8H2K8Z2_9MICO</name>
<keyword evidence="1" id="KW-0472">Membrane</keyword>
<evidence type="ECO:0000313" key="3">
    <source>
        <dbReference type="Proteomes" id="UP000316560"/>
    </source>
</evidence>
<sequence length="51" mass="5731">MAVITYGALSLFAPTWRRRTRIVLSVFAPLAVVLLMAWWILRVVGSAGRED</sequence>
<protein>
    <submittedName>
        <fullName evidence="2">Uncharacterized protein</fullName>
    </submittedName>
</protein>
<dbReference type="EMBL" id="VFRA01000001">
    <property type="protein sequence ID" value="TQO21093.1"/>
    <property type="molecule type" value="Genomic_DNA"/>
</dbReference>
<dbReference type="AlphaFoldDB" id="A0A8H2K8Z2"/>
<organism evidence="2 3">
    <name type="scientific">Rhodoglobus vestalii</name>
    <dbReference type="NCBI Taxonomy" id="193384"/>
    <lineage>
        <taxon>Bacteria</taxon>
        <taxon>Bacillati</taxon>
        <taxon>Actinomycetota</taxon>
        <taxon>Actinomycetes</taxon>
        <taxon>Micrococcales</taxon>
        <taxon>Microbacteriaceae</taxon>
        <taxon>Rhodoglobus</taxon>
    </lineage>
</organism>
<keyword evidence="3" id="KW-1185">Reference proteome</keyword>
<gene>
    <name evidence="2" type="ORF">FB472_2763</name>
</gene>
<keyword evidence="1" id="KW-0812">Transmembrane</keyword>
<feature type="transmembrane region" description="Helical" evidence="1">
    <location>
        <begin position="22"/>
        <end position="41"/>
    </location>
</feature>
<evidence type="ECO:0000256" key="1">
    <source>
        <dbReference type="SAM" id="Phobius"/>
    </source>
</evidence>